<gene>
    <name evidence="1" type="ORF">B1991_14390</name>
</gene>
<sequence>MSGQKKTAGTFELIGYSVDELRSHLERQFLKGMSWGNMGAWHVDHIVPVSSFTITGPDDPELRRAWALPNLRPLWAADNIAKRDKRVTLL</sequence>
<protein>
    <recommendedName>
        <fullName evidence="3">HNH endonuclease</fullName>
    </recommendedName>
</protein>
<keyword evidence="2" id="KW-1185">Reference proteome</keyword>
<evidence type="ECO:0008006" key="3">
    <source>
        <dbReference type="Google" id="ProtNLM"/>
    </source>
</evidence>
<dbReference type="CDD" id="cd00085">
    <property type="entry name" value="HNHc"/>
    <property type="match status" value="1"/>
</dbReference>
<organism evidence="1 2">
    <name type="scientific">Rhodanobacter lindaniclasticus</name>
    <dbReference type="NCBI Taxonomy" id="75310"/>
    <lineage>
        <taxon>Bacteria</taxon>
        <taxon>Pseudomonadati</taxon>
        <taxon>Pseudomonadota</taxon>
        <taxon>Gammaproteobacteria</taxon>
        <taxon>Lysobacterales</taxon>
        <taxon>Rhodanobacteraceae</taxon>
        <taxon>Rhodanobacter</taxon>
    </lineage>
</organism>
<evidence type="ECO:0000313" key="2">
    <source>
        <dbReference type="Proteomes" id="UP000306317"/>
    </source>
</evidence>
<dbReference type="InterPro" id="IPR003615">
    <property type="entry name" value="HNH_nuc"/>
</dbReference>
<comment type="caution">
    <text evidence="1">The sequence shown here is derived from an EMBL/GenBank/DDBJ whole genome shotgun (WGS) entry which is preliminary data.</text>
</comment>
<dbReference type="AlphaFoldDB" id="A0A4S3KD34"/>
<accession>A0A4S3KD34</accession>
<evidence type="ECO:0000313" key="1">
    <source>
        <dbReference type="EMBL" id="THD06128.1"/>
    </source>
</evidence>
<proteinExistence type="predicted"/>
<reference evidence="1 2" key="1">
    <citation type="submission" date="2017-02" db="EMBL/GenBank/DDBJ databases">
        <title>Whole genome sequencing of Rhodanobacter lindaniclasticus DSM 17932.</title>
        <authorList>
            <person name="Kumar S."/>
            <person name="Patil P."/>
            <person name="Patil P.B."/>
        </authorList>
    </citation>
    <scope>NUCLEOTIDE SEQUENCE [LARGE SCALE GENOMIC DNA]</scope>
    <source>
        <strain evidence="1 2">DSM 17932</strain>
    </source>
</reference>
<dbReference type="Proteomes" id="UP000306317">
    <property type="component" value="Unassembled WGS sequence"/>
</dbReference>
<dbReference type="EMBL" id="MWIO01000045">
    <property type="protein sequence ID" value="THD06128.1"/>
    <property type="molecule type" value="Genomic_DNA"/>
</dbReference>
<name>A0A4S3KD34_9GAMM</name>